<evidence type="ECO:0000256" key="7">
    <source>
        <dbReference type="ARBA" id="ARBA00022741"/>
    </source>
</evidence>
<dbReference type="AlphaFoldDB" id="A0AA35RTI1"/>
<accession>A0AA35RTI1</accession>
<keyword evidence="5" id="KW-0732">Signal</keyword>
<sequence>MQVSGAVLSSGSGMNKPLSCTRLVSDHPCLNLQARGSNYSLPQSPSVNADIDDFVVRLGFSIVESMRGTLPDPCLDFIEHYLCILGAPPCDPELGAPLLICNVDCEAYSRLHGKHTCDSTLEFIHEFAENTRNDVHVIELFDKFDCKNVSTYYFSEESSYSDTCTGILSEKSKEQIINGTSELQCIPVTISACAAIFRQPYYIPVAERDESETFAIVTSISDQLDHFCGSVLTNFACHFITPPCHPQKGTQLAVCPESCYALDVINDQCRLQLDAIKQSNHSSPFVNFLNHFNCTSPDSYLIPNFPLDMENCLNTVDYCLVEGLSAYFSAVCLVLITTLMVTTIVCVYNKTKVKRYYRKWTLSSNNRPKFGRNHVELKVSSKESESSIVLSSVSLADESGKNEDVKLSDTDIAKFKRLFCQFVIPYSCLQFKHSLGEGAFGKVFAGVLNDHGREMTGVQVAIKTIKNMQSNEQLDSFMAESLIMKDFQHSHVLSLLGVCLDAPDAPPYIVLPFMANGSVKEYLKQKRTHILDVASLPKDLSLEVLIQICTDIAEGMKYLAAKTFVHRDLAARNCMLDDHLIVKVGDFGLARDVYSADYYRAGKGARLPVKWMPPETLTDGISNEKSDVWSYGVTCWEVFSLGRSPYPGIENHEILQHISTGDTLKKPTLCSDILFDILCRC</sequence>
<evidence type="ECO:0000256" key="8">
    <source>
        <dbReference type="ARBA" id="ARBA00022777"/>
    </source>
</evidence>
<dbReference type="Proteomes" id="UP001174909">
    <property type="component" value="Unassembled WGS sequence"/>
</dbReference>
<dbReference type="PROSITE" id="PS00107">
    <property type="entry name" value="PROTEIN_KINASE_ATP"/>
    <property type="match status" value="1"/>
</dbReference>
<dbReference type="Gene3D" id="1.10.510.10">
    <property type="entry name" value="Transferase(Phosphotransferase) domain 1"/>
    <property type="match status" value="1"/>
</dbReference>
<evidence type="ECO:0000256" key="18">
    <source>
        <dbReference type="SAM" id="Phobius"/>
    </source>
</evidence>
<dbReference type="FunFam" id="1.10.510.10:FF:001512">
    <property type="entry name" value="Receptor tyrosine-protein kinase erbB-2"/>
    <property type="match status" value="1"/>
</dbReference>
<feature type="transmembrane region" description="Helical" evidence="18">
    <location>
        <begin position="326"/>
        <end position="348"/>
    </location>
</feature>
<dbReference type="SMART" id="SM00219">
    <property type="entry name" value="TyrKc"/>
    <property type="match status" value="1"/>
</dbReference>
<keyword evidence="17" id="KW-0675">Receptor</keyword>
<dbReference type="InterPro" id="IPR008266">
    <property type="entry name" value="Tyr_kinase_AS"/>
</dbReference>
<evidence type="ECO:0000256" key="11">
    <source>
        <dbReference type="ARBA" id="ARBA00023136"/>
    </source>
</evidence>
<dbReference type="InterPro" id="IPR000719">
    <property type="entry name" value="Prot_kinase_dom"/>
</dbReference>
<dbReference type="CDD" id="cd00192">
    <property type="entry name" value="PTKc"/>
    <property type="match status" value="1"/>
</dbReference>
<keyword evidence="12" id="KW-0829">Tyrosine-protein kinase</keyword>
<dbReference type="InterPro" id="IPR036790">
    <property type="entry name" value="Frizzled_dom_sf"/>
</dbReference>
<dbReference type="GO" id="GO:0050793">
    <property type="term" value="P:regulation of developmental process"/>
    <property type="evidence" value="ECO:0007669"/>
    <property type="project" value="UniProtKB-ARBA"/>
</dbReference>
<dbReference type="GO" id="GO:0005886">
    <property type="term" value="C:plasma membrane"/>
    <property type="evidence" value="ECO:0007669"/>
    <property type="project" value="TreeGrafter"/>
</dbReference>
<dbReference type="GO" id="GO:0005524">
    <property type="term" value="F:ATP binding"/>
    <property type="evidence" value="ECO:0007669"/>
    <property type="project" value="UniProtKB-UniRule"/>
</dbReference>
<evidence type="ECO:0000259" key="20">
    <source>
        <dbReference type="PROSITE" id="PS50038"/>
    </source>
</evidence>
<proteinExistence type="inferred from homology"/>
<keyword evidence="22" id="KW-1185">Reference proteome</keyword>
<dbReference type="Gene3D" id="3.30.200.20">
    <property type="entry name" value="Phosphorylase Kinase, domain 1"/>
    <property type="match status" value="1"/>
</dbReference>
<evidence type="ECO:0000256" key="15">
    <source>
        <dbReference type="PROSITE-ProRule" id="PRU00090"/>
    </source>
</evidence>
<keyword evidence="13" id="KW-1015">Disulfide bond</keyword>
<comment type="subcellular location">
    <subcellularLocation>
        <location evidence="1">Endomembrane system</location>
    </subcellularLocation>
    <subcellularLocation>
        <location evidence="2">Membrane</location>
        <topology evidence="2">Single-pass type I membrane protein</topology>
    </subcellularLocation>
</comment>
<dbReference type="GO" id="GO:0007169">
    <property type="term" value="P:cell surface receptor protein tyrosine kinase signaling pathway"/>
    <property type="evidence" value="ECO:0007669"/>
    <property type="project" value="InterPro"/>
</dbReference>
<dbReference type="InterPro" id="IPR001245">
    <property type="entry name" value="Ser-Thr/Tyr_kinase_cat_dom"/>
</dbReference>
<keyword evidence="6" id="KW-0677">Repeat</keyword>
<evidence type="ECO:0000256" key="3">
    <source>
        <dbReference type="ARBA" id="ARBA00022679"/>
    </source>
</evidence>
<evidence type="ECO:0000256" key="1">
    <source>
        <dbReference type="ARBA" id="ARBA00004308"/>
    </source>
</evidence>
<dbReference type="PRINTS" id="PR00109">
    <property type="entry name" value="TYRKINASE"/>
</dbReference>
<evidence type="ECO:0000256" key="16">
    <source>
        <dbReference type="PROSITE-ProRule" id="PRU10141"/>
    </source>
</evidence>
<keyword evidence="4 17" id="KW-0812">Transmembrane</keyword>
<comment type="caution">
    <text evidence="21">The sequence shown here is derived from an EMBL/GenBank/DDBJ whole genome shotgun (WGS) entry which is preliminary data.</text>
</comment>
<comment type="caution">
    <text evidence="15">Lacks conserved residue(s) required for the propagation of feature annotation.</text>
</comment>
<dbReference type="PROSITE" id="PS00239">
    <property type="entry name" value="RECEPTOR_TYR_KIN_II"/>
    <property type="match status" value="1"/>
</dbReference>
<reference evidence="21" key="1">
    <citation type="submission" date="2023-03" db="EMBL/GenBank/DDBJ databases">
        <authorList>
            <person name="Steffen K."/>
            <person name="Cardenas P."/>
        </authorList>
    </citation>
    <scope>NUCLEOTIDE SEQUENCE</scope>
</reference>
<dbReference type="PANTHER" id="PTHR24416">
    <property type="entry name" value="TYROSINE-PROTEIN KINASE RECEPTOR"/>
    <property type="match status" value="1"/>
</dbReference>
<evidence type="ECO:0000256" key="14">
    <source>
        <dbReference type="ARBA" id="ARBA00051243"/>
    </source>
</evidence>
<evidence type="ECO:0000256" key="5">
    <source>
        <dbReference type="ARBA" id="ARBA00022729"/>
    </source>
</evidence>
<organism evidence="21 22">
    <name type="scientific">Geodia barretti</name>
    <name type="common">Barrett's horny sponge</name>
    <dbReference type="NCBI Taxonomy" id="519541"/>
    <lineage>
        <taxon>Eukaryota</taxon>
        <taxon>Metazoa</taxon>
        <taxon>Porifera</taxon>
        <taxon>Demospongiae</taxon>
        <taxon>Heteroscleromorpha</taxon>
        <taxon>Tetractinellida</taxon>
        <taxon>Astrophorina</taxon>
        <taxon>Geodiidae</taxon>
        <taxon>Geodia</taxon>
    </lineage>
</organism>
<gene>
    <name evidence="21" type="ORF">GBAR_LOCUS10584</name>
</gene>
<dbReference type="InterPro" id="IPR011009">
    <property type="entry name" value="Kinase-like_dom_sf"/>
</dbReference>
<keyword evidence="8 21" id="KW-0418">Kinase</keyword>
<dbReference type="PROSITE" id="PS50038">
    <property type="entry name" value="FZ"/>
    <property type="match status" value="2"/>
</dbReference>
<evidence type="ECO:0000256" key="4">
    <source>
        <dbReference type="ARBA" id="ARBA00022692"/>
    </source>
</evidence>
<keyword evidence="11 18" id="KW-0472">Membrane</keyword>
<keyword evidence="9 16" id="KW-0067">ATP-binding</keyword>
<dbReference type="GO" id="GO:0043235">
    <property type="term" value="C:receptor complex"/>
    <property type="evidence" value="ECO:0007669"/>
    <property type="project" value="TreeGrafter"/>
</dbReference>
<dbReference type="InterPro" id="IPR002011">
    <property type="entry name" value="Tyr_kinase_rcpt_2_CS"/>
</dbReference>
<dbReference type="SUPFAM" id="SSF63501">
    <property type="entry name" value="Frizzled cysteine-rich domain"/>
    <property type="match status" value="2"/>
</dbReference>
<keyword evidence="7 16" id="KW-0547">Nucleotide-binding</keyword>
<feature type="binding site" evidence="16">
    <location>
        <position position="463"/>
    </location>
    <ligand>
        <name>ATP</name>
        <dbReference type="ChEBI" id="CHEBI:30616"/>
    </ligand>
</feature>
<dbReference type="EMBL" id="CASHTH010001627">
    <property type="protein sequence ID" value="CAI8017443.1"/>
    <property type="molecule type" value="Genomic_DNA"/>
</dbReference>
<feature type="domain" description="FZ" evidence="20">
    <location>
        <begin position="15"/>
        <end position="167"/>
    </location>
</feature>
<dbReference type="EC" id="2.7.10.1" evidence="17"/>
<evidence type="ECO:0000256" key="10">
    <source>
        <dbReference type="ARBA" id="ARBA00022989"/>
    </source>
</evidence>
<name>A0AA35RTI1_GEOBA</name>
<evidence type="ECO:0000313" key="21">
    <source>
        <dbReference type="EMBL" id="CAI8017443.1"/>
    </source>
</evidence>
<evidence type="ECO:0000256" key="6">
    <source>
        <dbReference type="ARBA" id="ARBA00022737"/>
    </source>
</evidence>
<keyword evidence="17" id="KW-0597">Phosphoprotein</keyword>
<dbReference type="InterPro" id="IPR020067">
    <property type="entry name" value="Frizzled_dom"/>
</dbReference>
<evidence type="ECO:0000256" key="2">
    <source>
        <dbReference type="ARBA" id="ARBA00004479"/>
    </source>
</evidence>
<dbReference type="InterPro" id="IPR050122">
    <property type="entry name" value="RTK"/>
</dbReference>
<dbReference type="GO" id="GO:0048468">
    <property type="term" value="P:cell development"/>
    <property type="evidence" value="ECO:0007669"/>
    <property type="project" value="UniProtKB-ARBA"/>
</dbReference>
<evidence type="ECO:0000256" key="17">
    <source>
        <dbReference type="RuleBase" id="RU000312"/>
    </source>
</evidence>
<dbReference type="InterPro" id="IPR020635">
    <property type="entry name" value="Tyr_kinase_cat_dom"/>
</dbReference>
<feature type="domain" description="FZ" evidence="20">
    <location>
        <begin position="180"/>
        <end position="315"/>
    </location>
</feature>
<comment type="similarity">
    <text evidence="17">Belongs to the protein kinase superfamily. Tyr protein kinase family. Insulin receptor subfamily.</text>
</comment>
<protein>
    <recommendedName>
        <fullName evidence="17">Tyrosine-protein kinase receptor</fullName>
        <ecNumber evidence="17">2.7.10.1</ecNumber>
    </recommendedName>
</protein>
<dbReference type="GO" id="GO:0012505">
    <property type="term" value="C:endomembrane system"/>
    <property type="evidence" value="ECO:0007669"/>
    <property type="project" value="UniProtKB-SubCell"/>
</dbReference>
<evidence type="ECO:0000256" key="13">
    <source>
        <dbReference type="ARBA" id="ARBA00023157"/>
    </source>
</evidence>
<dbReference type="PROSITE" id="PS00109">
    <property type="entry name" value="PROTEIN_KINASE_TYR"/>
    <property type="match status" value="1"/>
</dbReference>
<dbReference type="Pfam" id="PF07714">
    <property type="entry name" value="PK_Tyr_Ser-Thr"/>
    <property type="match status" value="1"/>
</dbReference>
<keyword evidence="10 18" id="KW-1133">Transmembrane helix</keyword>
<dbReference type="PROSITE" id="PS50011">
    <property type="entry name" value="PROTEIN_KINASE_DOM"/>
    <property type="match status" value="1"/>
</dbReference>
<dbReference type="SUPFAM" id="SSF56112">
    <property type="entry name" value="Protein kinase-like (PK-like)"/>
    <property type="match status" value="1"/>
</dbReference>
<dbReference type="Gene3D" id="1.10.2000.10">
    <property type="entry name" value="Frizzled cysteine-rich domain"/>
    <property type="match status" value="2"/>
</dbReference>
<evidence type="ECO:0000259" key="19">
    <source>
        <dbReference type="PROSITE" id="PS50011"/>
    </source>
</evidence>
<dbReference type="PANTHER" id="PTHR24416:SF525">
    <property type="entry name" value="INSULIN-LIKE RECEPTOR"/>
    <property type="match status" value="1"/>
</dbReference>
<keyword evidence="3" id="KW-0808">Transferase</keyword>
<dbReference type="InterPro" id="IPR017441">
    <property type="entry name" value="Protein_kinase_ATP_BS"/>
</dbReference>
<feature type="domain" description="Protein kinase" evidence="19">
    <location>
        <begin position="429"/>
        <end position="681"/>
    </location>
</feature>
<evidence type="ECO:0000313" key="22">
    <source>
        <dbReference type="Proteomes" id="UP001174909"/>
    </source>
</evidence>
<evidence type="ECO:0000256" key="12">
    <source>
        <dbReference type="ARBA" id="ARBA00023137"/>
    </source>
</evidence>
<evidence type="ECO:0000256" key="9">
    <source>
        <dbReference type="ARBA" id="ARBA00022840"/>
    </source>
</evidence>
<dbReference type="GO" id="GO:0004714">
    <property type="term" value="F:transmembrane receptor protein tyrosine kinase activity"/>
    <property type="evidence" value="ECO:0007669"/>
    <property type="project" value="UniProtKB-EC"/>
</dbReference>
<comment type="catalytic activity">
    <reaction evidence="14 17">
        <text>L-tyrosyl-[protein] + ATP = O-phospho-L-tyrosyl-[protein] + ADP + H(+)</text>
        <dbReference type="Rhea" id="RHEA:10596"/>
        <dbReference type="Rhea" id="RHEA-COMP:10136"/>
        <dbReference type="Rhea" id="RHEA-COMP:20101"/>
        <dbReference type="ChEBI" id="CHEBI:15378"/>
        <dbReference type="ChEBI" id="CHEBI:30616"/>
        <dbReference type="ChEBI" id="CHEBI:46858"/>
        <dbReference type="ChEBI" id="CHEBI:61978"/>
        <dbReference type="ChEBI" id="CHEBI:456216"/>
        <dbReference type="EC" id="2.7.10.1"/>
    </reaction>
</comment>